<comment type="caution">
    <text evidence="5">The sequence shown here is derived from an EMBL/GenBank/DDBJ whole genome shotgun (WGS) entry which is preliminary data.</text>
</comment>
<feature type="chain" id="PRO_5047105324" evidence="3">
    <location>
        <begin position="34"/>
        <end position="368"/>
    </location>
</feature>
<evidence type="ECO:0000313" key="5">
    <source>
        <dbReference type="EMBL" id="MFA9461173.1"/>
    </source>
</evidence>
<reference evidence="5 6" key="1">
    <citation type="submission" date="2024-08" db="EMBL/GenBank/DDBJ databases">
        <title>Whole-genome sequencing of halo(alkali)philic microorganisms from hypersaline lakes.</title>
        <authorList>
            <person name="Sorokin D.Y."/>
            <person name="Merkel A.Y."/>
            <person name="Messina E."/>
            <person name="Yakimov M."/>
        </authorList>
    </citation>
    <scope>NUCLEOTIDE SEQUENCE [LARGE SCALE GENOMIC DNA]</scope>
    <source>
        <strain evidence="5 6">Cl-TMA</strain>
    </source>
</reference>
<keyword evidence="5" id="KW-0378">Hydrolase</keyword>
<name>A0ABV4TV16_9GAMM</name>
<dbReference type="InterPro" id="IPR011330">
    <property type="entry name" value="Glyco_hydro/deAcase_b/a-brl"/>
</dbReference>
<dbReference type="Proteomes" id="UP001575181">
    <property type="component" value="Unassembled WGS sequence"/>
</dbReference>
<dbReference type="CDD" id="cd10973">
    <property type="entry name" value="CE4_DAC_u4_5s"/>
    <property type="match status" value="1"/>
</dbReference>
<dbReference type="InterPro" id="IPR002509">
    <property type="entry name" value="NODB_dom"/>
</dbReference>
<protein>
    <submittedName>
        <fullName evidence="5">Polysaccharide deacetylase family protein</fullName>
        <ecNumber evidence="5">3.-.-.-</ecNumber>
    </submittedName>
</protein>
<dbReference type="GO" id="GO:0016787">
    <property type="term" value="F:hydrolase activity"/>
    <property type="evidence" value="ECO:0007669"/>
    <property type="project" value="UniProtKB-KW"/>
</dbReference>
<dbReference type="PROSITE" id="PS51677">
    <property type="entry name" value="NODB"/>
    <property type="match status" value="1"/>
</dbReference>
<dbReference type="PANTHER" id="PTHR34216">
    <property type="match status" value="1"/>
</dbReference>
<comment type="subcellular location">
    <subcellularLocation>
        <location evidence="1">Secreted</location>
    </subcellularLocation>
</comment>
<evidence type="ECO:0000256" key="3">
    <source>
        <dbReference type="SAM" id="SignalP"/>
    </source>
</evidence>
<dbReference type="PANTHER" id="PTHR34216:SF3">
    <property type="entry name" value="POLY-BETA-1,6-N-ACETYL-D-GLUCOSAMINE N-DEACETYLASE"/>
    <property type="match status" value="1"/>
</dbReference>
<dbReference type="Gene3D" id="3.20.20.370">
    <property type="entry name" value="Glycoside hydrolase/deacetylase"/>
    <property type="match status" value="1"/>
</dbReference>
<evidence type="ECO:0000313" key="6">
    <source>
        <dbReference type="Proteomes" id="UP001575181"/>
    </source>
</evidence>
<keyword evidence="2 3" id="KW-0732">Signal</keyword>
<dbReference type="Pfam" id="PF01522">
    <property type="entry name" value="Polysacc_deac_1"/>
    <property type="match status" value="1"/>
</dbReference>
<evidence type="ECO:0000256" key="1">
    <source>
        <dbReference type="ARBA" id="ARBA00004613"/>
    </source>
</evidence>
<gene>
    <name evidence="5" type="ORF">ACERLL_10085</name>
</gene>
<dbReference type="InterPro" id="IPR051398">
    <property type="entry name" value="Polysacch_Deacetylase"/>
</dbReference>
<sequence>MQMQSRAKDNLLHRIVFLGGLLLGTGAAAPAAADNHAVILEYHNVSTETPPSTSVTPKAFDRHLAFLEEQDFTVWPLIRILRHLDQDKPLPDNTVALTFDDAYKSVYTEVFPRLERRDWPFTVFVSTGYIDKGFGNYMSWDQLREVAAGGAHLGNHSRSHPHLVRRKPGEGEQAWRQRIREEINGAQKRLEAEVGDPVPVFAYPFGEFAPDVEAVVAELGFYGVGQQSGAVGKVSNLRAAPRFPVATGYDDLDSLATKLRSRPLGATVLAPEDGMLSAGTQRPELRMRLGDGPYRLGALACYASGQGRMDVDWIDRAAGEVAVRPRKPLSPGRTKYNCTAPSTESGGVFYWFSFLWMKPNPDGSWYRE</sequence>
<organism evidence="5 6">
    <name type="scientific">Thiohalorhabdus methylotrophus</name>
    <dbReference type="NCBI Taxonomy" id="3242694"/>
    <lineage>
        <taxon>Bacteria</taxon>
        <taxon>Pseudomonadati</taxon>
        <taxon>Pseudomonadota</taxon>
        <taxon>Gammaproteobacteria</taxon>
        <taxon>Thiohalorhabdales</taxon>
        <taxon>Thiohalorhabdaceae</taxon>
        <taxon>Thiohalorhabdus</taxon>
    </lineage>
</organism>
<feature type="domain" description="NodB homology" evidence="4">
    <location>
        <begin position="93"/>
        <end position="297"/>
    </location>
</feature>
<keyword evidence="6" id="KW-1185">Reference proteome</keyword>
<evidence type="ECO:0000259" key="4">
    <source>
        <dbReference type="PROSITE" id="PS51677"/>
    </source>
</evidence>
<dbReference type="RefSeq" id="WP_373655959.1">
    <property type="nucleotide sequence ID" value="NZ_JBGUAW010000006.1"/>
</dbReference>
<feature type="signal peptide" evidence="3">
    <location>
        <begin position="1"/>
        <end position="33"/>
    </location>
</feature>
<accession>A0ABV4TV16</accession>
<dbReference type="SUPFAM" id="SSF88713">
    <property type="entry name" value="Glycoside hydrolase/deacetylase"/>
    <property type="match status" value="1"/>
</dbReference>
<proteinExistence type="predicted"/>
<dbReference type="EC" id="3.-.-.-" evidence="5"/>
<dbReference type="EMBL" id="JBGUAW010000006">
    <property type="protein sequence ID" value="MFA9461173.1"/>
    <property type="molecule type" value="Genomic_DNA"/>
</dbReference>
<evidence type="ECO:0000256" key="2">
    <source>
        <dbReference type="ARBA" id="ARBA00022729"/>
    </source>
</evidence>